<gene>
    <name evidence="2" type="ORF">BDN70DRAFT_876604</name>
</gene>
<evidence type="ECO:0000313" key="2">
    <source>
        <dbReference type="EMBL" id="KAF9481282.1"/>
    </source>
</evidence>
<dbReference type="Pfam" id="PF01738">
    <property type="entry name" value="DLH"/>
    <property type="match status" value="1"/>
</dbReference>
<evidence type="ECO:0000313" key="3">
    <source>
        <dbReference type="Proteomes" id="UP000807469"/>
    </source>
</evidence>
<dbReference type="GO" id="GO:0016787">
    <property type="term" value="F:hydrolase activity"/>
    <property type="evidence" value="ECO:0007669"/>
    <property type="project" value="InterPro"/>
</dbReference>
<reference evidence="2" key="1">
    <citation type="submission" date="2020-11" db="EMBL/GenBank/DDBJ databases">
        <authorList>
            <consortium name="DOE Joint Genome Institute"/>
            <person name="Ahrendt S."/>
            <person name="Riley R."/>
            <person name="Andreopoulos W."/>
            <person name="Labutti K."/>
            <person name="Pangilinan J."/>
            <person name="Ruiz-Duenas F.J."/>
            <person name="Barrasa J.M."/>
            <person name="Sanchez-Garcia M."/>
            <person name="Camarero S."/>
            <person name="Miyauchi S."/>
            <person name="Serrano A."/>
            <person name="Linde D."/>
            <person name="Babiker R."/>
            <person name="Drula E."/>
            <person name="Ayuso-Fernandez I."/>
            <person name="Pacheco R."/>
            <person name="Padilla G."/>
            <person name="Ferreira P."/>
            <person name="Barriuso J."/>
            <person name="Kellner H."/>
            <person name="Castanera R."/>
            <person name="Alfaro M."/>
            <person name="Ramirez L."/>
            <person name="Pisabarro A.G."/>
            <person name="Kuo A."/>
            <person name="Tritt A."/>
            <person name="Lipzen A."/>
            <person name="He G."/>
            <person name="Yan M."/>
            <person name="Ng V."/>
            <person name="Cullen D."/>
            <person name="Martin F."/>
            <person name="Rosso M.-N."/>
            <person name="Henrissat B."/>
            <person name="Hibbett D."/>
            <person name="Martinez A.T."/>
            <person name="Grigoriev I.V."/>
        </authorList>
    </citation>
    <scope>NUCLEOTIDE SEQUENCE</scope>
    <source>
        <strain evidence="2">CIRM-BRFM 674</strain>
    </source>
</reference>
<keyword evidence="3" id="KW-1185">Reference proteome</keyword>
<dbReference type="AlphaFoldDB" id="A0A9P6CVZ1"/>
<protein>
    <submittedName>
        <fullName evidence="2">Alpha/beta-hydrolase</fullName>
    </submittedName>
</protein>
<sequence>MSTSTSPVIAGPITEHCVQGVKHVGEAVGRVETIAGVETYISDPPADTTGPKKVILFFADVFSPLFINAKLLQDYFASHGFHVLGLDYFFGDPVQNHLSDPNFDRAAWFAKVRPLAKEAAPKWIDAVREIYGMDAKYFAVGYCFGGPFALEIATTDKVIAAAFAHPAALNEDHFKQLKKPLLLSCAETDNSFPAASRHRAEEILAEIKATYYVQLFSGVKHGFATRGDPNVEIERWAKEESARSVIGWFKRFSEGS</sequence>
<dbReference type="Gene3D" id="3.40.50.1820">
    <property type="entry name" value="alpha/beta hydrolase"/>
    <property type="match status" value="1"/>
</dbReference>
<dbReference type="SUPFAM" id="SSF53474">
    <property type="entry name" value="alpha/beta-Hydrolases"/>
    <property type="match status" value="1"/>
</dbReference>
<dbReference type="Proteomes" id="UP000807469">
    <property type="component" value="Unassembled WGS sequence"/>
</dbReference>
<name>A0A9P6CVZ1_9AGAR</name>
<dbReference type="OrthoDB" id="1393670at2759"/>
<dbReference type="PANTHER" id="PTHR17630:SF44">
    <property type="entry name" value="PROTEIN AIM2"/>
    <property type="match status" value="1"/>
</dbReference>
<proteinExistence type="predicted"/>
<dbReference type="InterPro" id="IPR002925">
    <property type="entry name" value="Dienelactn_hydro"/>
</dbReference>
<accession>A0A9P6CVZ1</accession>
<dbReference type="InterPro" id="IPR029058">
    <property type="entry name" value="AB_hydrolase_fold"/>
</dbReference>
<dbReference type="PANTHER" id="PTHR17630">
    <property type="entry name" value="DIENELACTONE HYDROLASE"/>
    <property type="match status" value="1"/>
</dbReference>
<feature type="domain" description="Dienelactone hydrolase" evidence="1">
    <location>
        <begin position="38"/>
        <end position="252"/>
    </location>
</feature>
<evidence type="ECO:0000259" key="1">
    <source>
        <dbReference type="Pfam" id="PF01738"/>
    </source>
</evidence>
<organism evidence="2 3">
    <name type="scientific">Pholiota conissans</name>
    <dbReference type="NCBI Taxonomy" id="109636"/>
    <lineage>
        <taxon>Eukaryota</taxon>
        <taxon>Fungi</taxon>
        <taxon>Dikarya</taxon>
        <taxon>Basidiomycota</taxon>
        <taxon>Agaricomycotina</taxon>
        <taxon>Agaricomycetes</taxon>
        <taxon>Agaricomycetidae</taxon>
        <taxon>Agaricales</taxon>
        <taxon>Agaricineae</taxon>
        <taxon>Strophariaceae</taxon>
        <taxon>Pholiota</taxon>
    </lineage>
</organism>
<dbReference type="EMBL" id="MU155181">
    <property type="protein sequence ID" value="KAF9481282.1"/>
    <property type="molecule type" value="Genomic_DNA"/>
</dbReference>
<comment type="caution">
    <text evidence="2">The sequence shown here is derived from an EMBL/GenBank/DDBJ whole genome shotgun (WGS) entry which is preliminary data.</text>
</comment>